<reference evidence="2 3" key="1">
    <citation type="journal article" date="2018" name="Elife">
        <title>Discovery and characterization of a prevalent human gut bacterial enzyme sufficient for the inactivation of a family of plant toxins.</title>
        <authorList>
            <person name="Koppel N."/>
            <person name="Bisanz J.E."/>
            <person name="Pandelia M.E."/>
            <person name="Turnbaugh P.J."/>
            <person name="Balskus E.P."/>
        </authorList>
    </citation>
    <scope>NUCLEOTIDE SEQUENCE [LARGE SCALE GENOMIC DNA]</scope>
    <source>
        <strain evidence="2 3">MR1 #12</strain>
    </source>
</reference>
<feature type="transmembrane region" description="Helical" evidence="1">
    <location>
        <begin position="77"/>
        <end position="95"/>
    </location>
</feature>
<evidence type="ECO:0008006" key="4">
    <source>
        <dbReference type="Google" id="ProtNLM"/>
    </source>
</evidence>
<keyword evidence="1" id="KW-0812">Transmembrane</keyword>
<sequence>MFLVLFVALCASSAVLIVLEVLSYISTATAPDPYVVFQFIPSMLMSVVYGVMLLVMRGVAKDVSRGRSPFTFSHARHIKIIAWMFVVSFALNLFISPDFIEMIHVGNADIGLVSDQVRRYPTIHLDVKSVVGAVVCFSLSSVWKYGALLQADSDDYL</sequence>
<evidence type="ECO:0000313" key="2">
    <source>
        <dbReference type="EMBL" id="RDB80031.1"/>
    </source>
</evidence>
<gene>
    <name evidence="2" type="ORF">C1872_07505</name>
</gene>
<dbReference type="AlphaFoldDB" id="A0A369MRW7"/>
<proteinExistence type="predicted"/>
<organism evidence="2 3">
    <name type="scientific">Eggerthella lenta</name>
    <name type="common">Eubacterium lentum</name>
    <dbReference type="NCBI Taxonomy" id="84112"/>
    <lineage>
        <taxon>Bacteria</taxon>
        <taxon>Bacillati</taxon>
        <taxon>Actinomycetota</taxon>
        <taxon>Coriobacteriia</taxon>
        <taxon>Eggerthellales</taxon>
        <taxon>Eggerthellaceae</taxon>
        <taxon>Eggerthella</taxon>
    </lineage>
</organism>
<dbReference type="EMBL" id="PPTX01000009">
    <property type="protein sequence ID" value="RDB80031.1"/>
    <property type="molecule type" value="Genomic_DNA"/>
</dbReference>
<evidence type="ECO:0000313" key="3">
    <source>
        <dbReference type="Proteomes" id="UP000253752"/>
    </source>
</evidence>
<comment type="caution">
    <text evidence="2">The sequence shown here is derived from an EMBL/GenBank/DDBJ whole genome shotgun (WGS) entry which is preliminary data.</text>
</comment>
<dbReference type="Proteomes" id="UP000253752">
    <property type="component" value="Unassembled WGS sequence"/>
</dbReference>
<name>A0A369MRW7_EGGLN</name>
<keyword evidence="1" id="KW-0472">Membrane</keyword>
<feature type="transmembrane region" description="Helical" evidence="1">
    <location>
        <begin position="33"/>
        <end position="56"/>
    </location>
</feature>
<accession>A0A369MRW7</accession>
<keyword evidence="1" id="KW-1133">Transmembrane helix</keyword>
<protein>
    <recommendedName>
        <fullName evidence="4">DUF2975 domain-containing protein</fullName>
    </recommendedName>
</protein>
<evidence type="ECO:0000256" key="1">
    <source>
        <dbReference type="SAM" id="Phobius"/>
    </source>
</evidence>